<dbReference type="InterPro" id="IPR025178">
    <property type="entry name" value="Lnb_N"/>
</dbReference>
<gene>
    <name evidence="4" type="ORF">DCC88_05000</name>
</gene>
<dbReference type="Pfam" id="PF13387">
    <property type="entry name" value="Lnb_N"/>
    <property type="match status" value="1"/>
</dbReference>
<feature type="domain" description="DUF7840" evidence="2">
    <location>
        <begin position="412"/>
        <end position="601"/>
    </location>
</feature>
<dbReference type="AlphaFoldDB" id="A0A369KSX4"/>
<dbReference type="InterPro" id="IPR057162">
    <property type="entry name" value="DUF7840"/>
</dbReference>
<feature type="domain" description="DUF7843" evidence="3">
    <location>
        <begin position="43"/>
        <end position="118"/>
    </location>
</feature>
<feature type="domain" description="Lnb N-terminal periplasmic" evidence="1">
    <location>
        <begin position="135"/>
        <end position="301"/>
    </location>
</feature>
<protein>
    <submittedName>
        <fullName evidence="4">DUF4105 domain-containing protein</fullName>
    </submittedName>
</protein>
<evidence type="ECO:0000313" key="4">
    <source>
        <dbReference type="EMBL" id="RDB36490.1"/>
    </source>
</evidence>
<accession>A0A369KSX4</accession>
<sequence>MLIYIKFLIYLFAILFSSYLFAQEEYAATEMQNYFIQKSRNLQIAKHPLWSRLLFYQKKILGDSKGIIDSKNFYVSPNGKTDLTQELEATLRAFFKNEPDPNYSAQCLFPRRTKWLKEMLDDKNFQIPTKQCPELEKWISMLNPKGVVLVFSSFYLNNPSSMFGHTFLRIRNSNSALTDYGINFAAVPDTDNALMYSLKGLFGFFEGYLSILPYSFKIQEYNNSESRDIWEYELNFNQEQNLNLALSILEVGNHNIDYYYFDENCSFILLALLDTIDENFKFSDKFTLWVNPADTIRVISSHPNMIKSINFRPSAEKRFRYRYQLLTPHEKQVLQSILKQKQQLTLLTERLPPQSIAKVLDGLLEYIDYEEKLAGTETAKKYSQLRDDVLNYRASLRIISDVMPNEAPPFERPDQGAAGTSIGLESYYSTHRQAELQFEFIPVLHTLDSPSLGYPKDAHLELLSTALRYNINDHALSLSKIHLVNLVSIPPLYPPSYPIAWNLNIGAEDLNAFKNSNQSSAELVYFAKGGAGMSLQFQWLQFYVLPQIGFAYQSKKNYGIATGGLLGFIVRPAETWVVFTEINWMSHLNILNSSWNENFLADMSLSKLTFDNLKMTIFARYNSATTDLKFGFGVFFHFF</sequence>
<proteinExistence type="predicted"/>
<dbReference type="Pfam" id="PF25225">
    <property type="entry name" value="DUF7843"/>
    <property type="match status" value="1"/>
</dbReference>
<dbReference type="InterPro" id="IPR057165">
    <property type="entry name" value="DUF7843"/>
</dbReference>
<organism evidence="4 5">
    <name type="scientific">Spirobacillus cienkowskii</name>
    <dbReference type="NCBI Taxonomy" id="495820"/>
    <lineage>
        <taxon>Bacteria</taxon>
        <taxon>Pseudomonadati</taxon>
        <taxon>Bdellovibrionota</taxon>
        <taxon>Oligoflexia</taxon>
        <taxon>Silvanigrellales</taxon>
        <taxon>Spirobacillus</taxon>
    </lineage>
</organism>
<dbReference type="Pfam" id="PF25222">
    <property type="entry name" value="DUF7840"/>
    <property type="match status" value="1"/>
</dbReference>
<evidence type="ECO:0000313" key="5">
    <source>
        <dbReference type="Proteomes" id="UP000253934"/>
    </source>
</evidence>
<evidence type="ECO:0000259" key="2">
    <source>
        <dbReference type="Pfam" id="PF25222"/>
    </source>
</evidence>
<reference evidence="4" key="1">
    <citation type="submission" date="2018-04" db="EMBL/GenBank/DDBJ databases">
        <title>Draft genome sequence of the Candidatus Spirobacillus cienkowskii, a pathogen of freshwater Daphnia species, reconstructed from hemolymph metagenomic reads.</title>
        <authorList>
            <person name="Bresciani L."/>
            <person name="Lemos L.N."/>
            <person name="Wale N."/>
            <person name="Lin J.Y."/>
            <person name="Fernandes G.R."/>
            <person name="Duffy M.A."/>
            <person name="Rodrigues J.M."/>
        </authorList>
    </citation>
    <scope>NUCLEOTIDE SEQUENCE [LARGE SCALE GENOMIC DNA]</scope>
    <source>
        <strain evidence="4">Binning01</strain>
    </source>
</reference>
<dbReference type="EMBL" id="QOVW01000060">
    <property type="protein sequence ID" value="RDB36490.1"/>
    <property type="molecule type" value="Genomic_DNA"/>
</dbReference>
<comment type="caution">
    <text evidence="4">The sequence shown here is derived from an EMBL/GenBank/DDBJ whole genome shotgun (WGS) entry which is preliminary data.</text>
</comment>
<evidence type="ECO:0000259" key="3">
    <source>
        <dbReference type="Pfam" id="PF25225"/>
    </source>
</evidence>
<evidence type="ECO:0000259" key="1">
    <source>
        <dbReference type="Pfam" id="PF13387"/>
    </source>
</evidence>
<keyword evidence="5" id="KW-1185">Reference proteome</keyword>
<dbReference type="Proteomes" id="UP000253934">
    <property type="component" value="Unassembled WGS sequence"/>
</dbReference>
<name>A0A369KSX4_9BACT</name>